<keyword evidence="2" id="KW-0813">Transport</keyword>
<dbReference type="GO" id="GO:0034220">
    <property type="term" value="P:monoatomic ion transmembrane transport"/>
    <property type="evidence" value="ECO:0007669"/>
    <property type="project" value="UniProtKB-KW"/>
</dbReference>
<evidence type="ECO:0000313" key="4">
    <source>
        <dbReference type="Proteomes" id="UP000002320"/>
    </source>
</evidence>
<feature type="region of interest" description="Disordered" evidence="1">
    <location>
        <begin position="1"/>
        <end position="29"/>
    </location>
</feature>
<gene>
    <name evidence="3" type="primary">6040382</name>
    <name evidence="2" type="ORF">CpipJ_CPIJ007597</name>
</gene>
<keyword evidence="2" id="KW-0406">Ion transport</keyword>
<accession>B0WM46</accession>
<protein>
    <submittedName>
        <fullName evidence="2 3">Voltage-sensitive sodium channel</fullName>
    </submittedName>
</protein>
<reference evidence="2" key="1">
    <citation type="submission" date="2007-03" db="EMBL/GenBank/DDBJ databases">
        <title>Annotation of Culex pipiens quinquefasciatus.</title>
        <authorList>
            <consortium name="The Broad Institute Genome Sequencing Platform"/>
            <person name="Atkinson P.W."/>
            <person name="Hemingway J."/>
            <person name="Christensen B.M."/>
            <person name="Higgs S."/>
            <person name="Kodira C."/>
            <person name="Hannick L."/>
            <person name="Megy K."/>
            <person name="O'Leary S."/>
            <person name="Pearson M."/>
            <person name="Haas B.J."/>
            <person name="Mauceli E."/>
            <person name="Wortman J.R."/>
            <person name="Lee N.H."/>
            <person name="Guigo R."/>
            <person name="Stanke M."/>
            <person name="Alvarado L."/>
            <person name="Amedeo P."/>
            <person name="Antoine C.H."/>
            <person name="Arensburger P."/>
            <person name="Bidwell S.L."/>
            <person name="Crawford M."/>
            <person name="Camaro F."/>
            <person name="Devon K."/>
            <person name="Engels R."/>
            <person name="Hammond M."/>
            <person name="Howarth C."/>
            <person name="Koehrsen M."/>
            <person name="Lawson D."/>
            <person name="Montgomery P."/>
            <person name="Nene V."/>
            <person name="Nusbaum C."/>
            <person name="Puiu D."/>
            <person name="Romero-Severson J."/>
            <person name="Severson D.W."/>
            <person name="Shumway M."/>
            <person name="Sisk P."/>
            <person name="Stolte C."/>
            <person name="Zeng Q."/>
            <person name="Eisenstadt E."/>
            <person name="Fraser-Liggett C."/>
            <person name="Strausberg R."/>
            <person name="Galagan J."/>
            <person name="Birren B."/>
            <person name="Collins F.H."/>
        </authorList>
    </citation>
    <scope>NUCLEOTIDE SEQUENCE [LARGE SCALE GENOMIC DNA]</scope>
    <source>
        <strain evidence="2">JHB</strain>
    </source>
</reference>
<keyword evidence="4" id="KW-1185">Reference proteome</keyword>
<dbReference type="InParanoid" id="B0WM46"/>
<dbReference type="KEGG" id="cqu:CpipJ_CPIJ007597"/>
<dbReference type="eggNOG" id="KOG2301">
    <property type="taxonomic scope" value="Eukaryota"/>
</dbReference>
<evidence type="ECO:0000313" key="3">
    <source>
        <dbReference type="EnsemblMetazoa" id="CPIJ007597-PA"/>
    </source>
</evidence>
<organism>
    <name type="scientific">Culex quinquefasciatus</name>
    <name type="common">Southern house mosquito</name>
    <name type="synonym">Culex pungens</name>
    <dbReference type="NCBI Taxonomy" id="7176"/>
    <lineage>
        <taxon>Eukaryota</taxon>
        <taxon>Metazoa</taxon>
        <taxon>Ecdysozoa</taxon>
        <taxon>Arthropoda</taxon>
        <taxon>Hexapoda</taxon>
        <taxon>Insecta</taxon>
        <taxon>Pterygota</taxon>
        <taxon>Neoptera</taxon>
        <taxon>Endopterygota</taxon>
        <taxon>Diptera</taxon>
        <taxon>Nematocera</taxon>
        <taxon>Culicoidea</taxon>
        <taxon>Culicidae</taxon>
        <taxon>Culicinae</taxon>
        <taxon>Culicini</taxon>
        <taxon>Culex</taxon>
        <taxon>Culex</taxon>
    </lineage>
</organism>
<dbReference type="STRING" id="7176.B0WM46"/>
<keyword evidence="2" id="KW-0407">Ion channel</keyword>
<dbReference type="AlphaFoldDB" id="B0WM46"/>
<dbReference type="Proteomes" id="UP000002320">
    <property type="component" value="Unassembled WGS sequence"/>
</dbReference>
<name>B0WM46_CULQU</name>
<evidence type="ECO:0000256" key="1">
    <source>
        <dbReference type="SAM" id="MobiDB-lite"/>
    </source>
</evidence>
<dbReference type="EMBL" id="DS231994">
    <property type="protein sequence ID" value="EDS30874.1"/>
    <property type="molecule type" value="Genomic_DNA"/>
</dbReference>
<dbReference type="VEuPathDB" id="VectorBase:CPIJ007597"/>
<proteinExistence type="predicted"/>
<dbReference type="HOGENOM" id="CLU_2514874_0_0_1"/>
<sequence>MAVGRLPLIRYDDEDEDEGPQPDSTLEQGVPIPVRMQGSFPPELASTPLEDIDAFYSNIKEPSTPVFELTTFGLRVQPPPAIPPE</sequence>
<reference evidence="3" key="2">
    <citation type="submission" date="2021-02" db="UniProtKB">
        <authorList>
            <consortium name="EnsemblMetazoa"/>
        </authorList>
    </citation>
    <scope>IDENTIFICATION</scope>
    <source>
        <strain evidence="3">JHB</strain>
    </source>
</reference>
<dbReference type="EnsemblMetazoa" id="CPIJ007597-RA">
    <property type="protein sequence ID" value="CPIJ007597-PA"/>
    <property type="gene ID" value="CPIJ007597"/>
</dbReference>
<evidence type="ECO:0000313" key="2">
    <source>
        <dbReference type="EMBL" id="EDS30874.1"/>
    </source>
</evidence>